<organism evidence="2 3">
    <name type="scientific">Spirosoma montaniterrae</name>
    <dbReference type="NCBI Taxonomy" id="1178516"/>
    <lineage>
        <taxon>Bacteria</taxon>
        <taxon>Pseudomonadati</taxon>
        <taxon>Bacteroidota</taxon>
        <taxon>Cytophagia</taxon>
        <taxon>Cytophagales</taxon>
        <taxon>Cytophagaceae</taxon>
        <taxon>Spirosoma</taxon>
    </lineage>
</organism>
<keyword evidence="3" id="KW-1185">Reference proteome</keyword>
<dbReference type="InterPro" id="IPR026444">
    <property type="entry name" value="Secre_tail"/>
</dbReference>
<evidence type="ECO:0000313" key="2">
    <source>
        <dbReference type="EMBL" id="AQG80601.1"/>
    </source>
</evidence>
<dbReference type="InterPro" id="IPR013783">
    <property type="entry name" value="Ig-like_fold"/>
</dbReference>
<gene>
    <name evidence="2" type="ORF">AWR27_15490</name>
</gene>
<dbReference type="EMBL" id="CP014263">
    <property type="protein sequence ID" value="AQG80601.1"/>
    <property type="molecule type" value="Genomic_DNA"/>
</dbReference>
<evidence type="ECO:0000313" key="3">
    <source>
        <dbReference type="Proteomes" id="UP000187941"/>
    </source>
</evidence>
<proteinExistence type="predicted"/>
<dbReference type="AlphaFoldDB" id="A0A1P9WYZ2"/>
<dbReference type="Gene3D" id="2.60.40.10">
    <property type="entry name" value="Immunoglobulins"/>
    <property type="match status" value="1"/>
</dbReference>
<dbReference type="OrthoDB" id="1466765at2"/>
<reference evidence="2 3" key="1">
    <citation type="submission" date="2016-01" db="EMBL/GenBank/DDBJ databases">
        <authorList>
            <person name="Oliw E.H."/>
        </authorList>
    </citation>
    <scope>NUCLEOTIDE SEQUENCE [LARGE SCALE GENOMIC DNA]</scope>
    <source>
        <strain evidence="2 3">DY10</strain>
    </source>
</reference>
<name>A0A1P9WYZ2_9BACT</name>
<dbReference type="Proteomes" id="UP000187941">
    <property type="component" value="Chromosome"/>
</dbReference>
<sequence>MSIFTYDHFRMKTLLLTFFWLGCLYQAIAQPSQTPCVVTNSYSLSYLSGTGTNCSFRFQPTVTIDQRGGSVKLAEYTFTIGATVVQVCYSGTPAASVPCSGSYQDLPSGANLLFPAVTITLPCSSGSLSLRGSTATSGNSTCTGPTQLFNGPLPVELLSFYGISKPEGILLNWATQWETKNEGFDIEKSLNANSFERVGFVKGQQTTTQLSTYEFLDATVRDGETYYYRLKQKDVGGAFAYSRIIAVRHALGQEMPAKVFPNANAGGTFMLSMLDAQSATLQLYSEAGLEIPVTVTKTGDPNSVSVSAVGSIAKGIYLLKVSKAGGSQPIALKVLVQ</sequence>
<dbReference type="STRING" id="1178516.AWR27_15490"/>
<protein>
    <recommendedName>
        <fullName evidence="4">Secretion system C-terminal sorting domain-containing protein</fullName>
    </recommendedName>
</protein>
<accession>A0A1P9WYZ2</accession>
<keyword evidence="1" id="KW-0732">Signal</keyword>
<dbReference type="NCBIfam" id="TIGR04183">
    <property type="entry name" value="Por_Secre_tail"/>
    <property type="match status" value="1"/>
</dbReference>
<feature type="chain" id="PRO_5013224578" description="Secretion system C-terminal sorting domain-containing protein" evidence="1">
    <location>
        <begin position="30"/>
        <end position="337"/>
    </location>
</feature>
<dbReference type="KEGG" id="smon:AWR27_15490"/>
<evidence type="ECO:0000256" key="1">
    <source>
        <dbReference type="SAM" id="SignalP"/>
    </source>
</evidence>
<feature type="signal peptide" evidence="1">
    <location>
        <begin position="1"/>
        <end position="29"/>
    </location>
</feature>
<evidence type="ECO:0008006" key="4">
    <source>
        <dbReference type="Google" id="ProtNLM"/>
    </source>
</evidence>